<dbReference type="GO" id="GO:0000976">
    <property type="term" value="F:transcription cis-regulatory region binding"/>
    <property type="evidence" value="ECO:0007669"/>
    <property type="project" value="TreeGrafter"/>
</dbReference>
<gene>
    <name evidence="6" type="ORF">BN580_01303</name>
    <name evidence="7" type="ORF">MR241_02590</name>
</gene>
<accession>R6USD5</accession>
<reference evidence="7 9" key="2">
    <citation type="submission" date="2022-03" db="EMBL/GenBank/DDBJ databases">
        <title>Metagenome-assembled genomes from swine fecal metagenomes.</title>
        <authorList>
            <person name="Holman D.B."/>
            <person name="Kommadath A."/>
        </authorList>
    </citation>
    <scope>NUCLEOTIDE SEQUENCE [LARGE SCALE GENOMIC DNA]</scope>
    <source>
        <strain evidence="7">SUG147</strain>
    </source>
</reference>
<evidence type="ECO:0000313" key="9">
    <source>
        <dbReference type="Proteomes" id="UP001139365"/>
    </source>
</evidence>
<dbReference type="Gene3D" id="1.10.10.60">
    <property type="entry name" value="Homeodomain-like"/>
    <property type="match status" value="1"/>
</dbReference>
<dbReference type="PANTHER" id="PTHR30055:SF234">
    <property type="entry name" value="HTH-TYPE TRANSCRIPTIONAL REGULATOR BETI"/>
    <property type="match status" value="1"/>
</dbReference>
<dbReference type="SUPFAM" id="SSF46689">
    <property type="entry name" value="Homeodomain-like"/>
    <property type="match status" value="1"/>
</dbReference>
<name>R6USD5_9BACT</name>
<dbReference type="Pfam" id="PF00440">
    <property type="entry name" value="TetR_N"/>
    <property type="match status" value="1"/>
</dbReference>
<dbReference type="Proteomes" id="UP000017938">
    <property type="component" value="Unassembled WGS sequence"/>
</dbReference>
<comment type="caution">
    <text evidence="6">The sequence shown here is derived from an EMBL/GenBank/DDBJ whole genome shotgun (WGS) entry which is preliminary data.</text>
</comment>
<protein>
    <submittedName>
        <fullName evidence="7">TetR/AcrR family transcriptional regulator</fullName>
    </submittedName>
    <submittedName>
        <fullName evidence="6">Transcriptional regulator TetR family</fullName>
    </submittedName>
</protein>
<feature type="DNA-binding region" description="H-T-H motif" evidence="4">
    <location>
        <begin position="29"/>
        <end position="48"/>
    </location>
</feature>
<dbReference type="InterPro" id="IPR001647">
    <property type="entry name" value="HTH_TetR"/>
</dbReference>
<evidence type="ECO:0000256" key="4">
    <source>
        <dbReference type="PROSITE-ProRule" id="PRU00335"/>
    </source>
</evidence>
<keyword evidence="1" id="KW-0805">Transcription regulation</keyword>
<dbReference type="Proteomes" id="UP001139365">
    <property type="component" value="Unassembled WGS sequence"/>
</dbReference>
<keyword evidence="2 4" id="KW-0238">DNA-binding</keyword>
<dbReference type="Gene3D" id="1.10.357.10">
    <property type="entry name" value="Tetracycline Repressor, domain 2"/>
    <property type="match status" value="1"/>
</dbReference>
<dbReference type="STRING" id="1263015.BN580_01303"/>
<dbReference type="Pfam" id="PF13305">
    <property type="entry name" value="TetR_C_33"/>
    <property type="match status" value="1"/>
</dbReference>
<feature type="domain" description="HTH tetR-type" evidence="5">
    <location>
        <begin position="6"/>
        <end position="66"/>
    </location>
</feature>
<dbReference type="SUPFAM" id="SSF48498">
    <property type="entry name" value="Tetracyclin repressor-like, C-terminal domain"/>
    <property type="match status" value="1"/>
</dbReference>
<dbReference type="EMBL" id="JALEMU010000045">
    <property type="protein sequence ID" value="MCI5755166.1"/>
    <property type="molecule type" value="Genomic_DNA"/>
</dbReference>
<dbReference type="PANTHER" id="PTHR30055">
    <property type="entry name" value="HTH-TYPE TRANSCRIPTIONAL REGULATOR RUTR"/>
    <property type="match status" value="1"/>
</dbReference>
<dbReference type="InterPro" id="IPR009057">
    <property type="entry name" value="Homeodomain-like_sf"/>
</dbReference>
<keyword evidence="3" id="KW-0804">Transcription</keyword>
<dbReference type="InterPro" id="IPR036271">
    <property type="entry name" value="Tet_transcr_reg_TetR-rel_C_sf"/>
</dbReference>
<evidence type="ECO:0000256" key="3">
    <source>
        <dbReference type="ARBA" id="ARBA00023163"/>
    </source>
</evidence>
<dbReference type="PROSITE" id="PS50977">
    <property type="entry name" value="HTH_TETR_2"/>
    <property type="match status" value="1"/>
</dbReference>
<dbReference type="PRINTS" id="PR00455">
    <property type="entry name" value="HTHTETR"/>
</dbReference>
<evidence type="ECO:0000313" key="6">
    <source>
        <dbReference type="EMBL" id="CDC73642.1"/>
    </source>
</evidence>
<dbReference type="EMBL" id="CBFW010000172">
    <property type="protein sequence ID" value="CDC73642.1"/>
    <property type="molecule type" value="Genomic_DNA"/>
</dbReference>
<organism evidence="6 8">
    <name type="scientific">Candidatus Colimorpha enterica</name>
    <dbReference type="NCBI Taxonomy" id="3083063"/>
    <lineage>
        <taxon>Bacteria</taxon>
        <taxon>Pseudomonadati</taxon>
        <taxon>Bacteroidota</taxon>
        <taxon>Bacteroidia</taxon>
        <taxon>Bacteroidales</taxon>
        <taxon>Candidatus Colimorpha</taxon>
    </lineage>
</organism>
<proteinExistence type="predicted"/>
<dbReference type="InterPro" id="IPR025996">
    <property type="entry name" value="MT1864/Rv1816-like_C"/>
</dbReference>
<dbReference type="InterPro" id="IPR050109">
    <property type="entry name" value="HTH-type_TetR-like_transc_reg"/>
</dbReference>
<evidence type="ECO:0000256" key="1">
    <source>
        <dbReference type="ARBA" id="ARBA00023015"/>
    </source>
</evidence>
<reference evidence="6" key="1">
    <citation type="submission" date="2012-11" db="EMBL/GenBank/DDBJ databases">
        <title>Dependencies among metagenomic species, viruses, plasmids and units of genetic variation.</title>
        <authorList>
            <person name="Nielsen H.B."/>
            <person name="Almeida M."/>
            <person name="Juncker A.S."/>
            <person name="Rasmussen S."/>
            <person name="Li J."/>
            <person name="Sunagawa S."/>
            <person name="Plichta D."/>
            <person name="Gautier L."/>
            <person name="Le Chatelier E."/>
            <person name="Peletier E."/>
            <person name="Bonde I."/>
            <person name="Nielsen T."/>
            <person name="Manichanh C."/>
            <person name="Arumugam M."/>
            <person name="Batto J."/>
            <person name="Santos M.B.Q.D."/>
            <person name="Blom N."/>
            <person name="Borruel N."/>
            <person name="Burgdorf K.S."/>
            <person name="Boumezbeur F."/>
            <person name="Casellas F."/>
            <person name="Dore J."/>
            <person name="Guarner F."/>
            <person name="Hansen T."/>
            <person name="Hildebrand F."/>
            <person name="Kaas R.S."/>
            <person name="Kennedy S."/>
            <person name="Kristiansen K."/>
            <person name="Kultima J.R."/>
            <person name="Leonard P."/>
            <person name="Levenez F."/>
            <person name="Lund O."/>
            <person name="Moumen B."/>
            <person name="Le Paslier D."/>
            <person name="Pons N."/>
            <person name="Pedersen O."/>
            <person name="Prifti E."/>
            <person name="Qin J."/>
            <person name="Raes J."/>
            <person name="Tap J."/>
            <person name="Tims S."/>
            <person name="Ussery D.W."/>
            <person name="Yamada T."/>
            <person name="MetaHit consortium"/>
            <person name="Renault P."/>
            <person name="Sicheritz-Ponten T."/>
            <person name="Bork P."/>
            <person name="Wang J."/>
            <person name="Brunak S."/>
            <person name="Ehrlich S.D."/>
        </authorList>
    </citation>
    <scope>NUCLEOTIDE SEQUENCE [LARGE SCALE GENOMIC DNA]</scope>
</reference>
<dbReference type="GO" id="GO:0003700">
    <property type="term" value="F:DNA-binding transcription factor activity"/>
    <property type="evidence" value="ECO:0007669"/>
    <property type="project" value="TreeGrafter"/>
</dbReference>
<evidence type="ECO:0000313" key="7">
    <source>
        <dbReference type="EMBL" id="MCI5755166.1"/>
    </source>
</evidence>
<evidence type="ECO:0000259" key="5">
    <source>
        <dbReference type="PROSITE" id="PS50977"/>
    </source>
</evidence>
<sequence length="192" mass="21750">MKTVRAENRDKFIDAALEELTEYGVSGFSARRVSRRLTVSGAALYKHFENREELLRAMIRRIYDRWSEIQRRAVDGCGEGSSPRERIMAVCEAYVRFLCGNPEYQTVILMNDRVFSPELRAEKTKLSGMSKELVDEYCRSVGMPDDVRNRKLLAVRACLYGTAALVNSGEADLDDGAIEMMTVAVGREFDSD</sequence>
<evidence type="ECO:0000256" key="2">
    <source>
        <dbReference type="ARBA" id="ARBA00023125"/>
    </source>
</evidence>
<dbReference type="AlphaFoldDB" id="R6USD5"/>
<evidence type="ECO:0000313" key="8">
    <source>
        <dbReference type="Proteomes" id="UP000017938"/>
    </source>
</evidence>